<evidence type="ECO:0000313" key="1">
    <source>
        <dbReference type="EMBL" id="KAG5642368.1"/>
    </source>
</evidence>
<evidence type="ECO:0000313" key="2">
    <source>
        <dbReference type="Proteomes" id="UP000775547"/>
    </source>
</evidence>
<reference evidence="1" key="2">
    <citation type="submission" date="2021-10" db="EMBL/GenBank/DDBJ databases">
        <title>Phylogenomics reveals ancestral predisposition of the termite-cultivated fungus Termitomyces towards a domesticated lifestyle.</title>
        <authorList>
            <person name="Auxier B."/>
            <person name="Grum-Grzhimaylo A."/>
            <person name="Cardenas M.E."/>
            <person name="Lodge J.D."/>
            <person name="Laessoe T."/>
            <person name="Pedersen O."/>
            <person name="Smith M.E."/>
            <person name="Kuyper T.W."/>
            <person name="Franco-Molano E.A."/>
            <person name="Baroni T.J."/>
            <person name="Aanen D.K."/>
        </authorList>
    </citation>
    <scope>NUCLEOTIDE SEQUENCE</scope>
    <source>
        <strain evidence="1">AP01</strain>
        <tissue evidence="1">Mycelium</tissue>
    </source>
</reference>
<comment type="caution">
    <text evidence="1">The sequence shown here is derived from an EMBL/GenBank/DDBJ whole genome shotgun (WGS) entry which is preliminary data.</text>
</comment>
<dbReference type="EMBL" id="JABCKV010000192">
    <property type="protein sequence ID" value="KAG5642368.1"/>
    <property type="molecule type" value="Genomic_DNA"/>
</dbReference>
<reference evidence="1" key="1">
    <citation type="submission" date="2020-07" db="EMBL/GenBank/DDBJ databases">
        <authorList>
            <person name="Nieuwenhuis M."/>
            <person name="Van De Peppel L.J.J."/>
        </authorList>
    </citation>
    <scope>NUCLEOTIDE SEQUENCE</scope>
    <source>
        <strain evidence="1">AP01</strain>
        <tissue evidence="1">Mycelium</tissue>
    </source>
</reference>
<sequence>MPSTSQGYTWVEKTTLLDSGYNSRVEGKLHIWEHFWVNYQPFILRRGYRLRPRYQPGWVASWLQGNPESESGPVEFAKLRRLAYESEDFLTPNKPELLDAVRVSDGRKVVMKWVETSTEELPVARYLSSEPLASEPHNHAVPVIDVLPLPDDDTIAILVMPLLLPLKTLPFRYVAEFAEAVRQYLHVRHYVLLWPPSK</sequence>
<dbReference type="OrthoDB" id="5987198at2759"/>
<name>A0A9P7G2E9_9AGAR</name>
<keyword evidence="2" id="KW-1185">Reference proteome</keyword>
<accession>A0A9P7G2E9</accession>
<proteinExistence type="predicted"/>
<gene>
    <name evidence="1" type="ORF">DXG03_002965</name>
</gene>
<organism evidence="1 2">
    <name type="scientific">Asterophora parasitica</name>
    <dbReference type="NCBI Taxonomy" id="117018"/>
    <lineage>
        <taxon>Eukaryota</taxon>
        <taxon>Fungi</taxon>
        <taxon>Dikarya</taxon>
        <taxon>Basidiomycota</taxon>
        <taxon>Agaricomycotina</taxon>
        <taxon>Agaricomycetes</taxon>
        <taxon>Agaricomycetidae</taxon>
        <taxon>Agaricales</taxon>
        <taxon>Tricholomatineae</taxon>
        <taxon>Lyophyllaceae</taxon>
        <taxon>Asterophora</taxon>
    </lineage>
</organism>
<dbReference type="Proteomes" id="UP000775547">
    <property type="component" value="Unassembled WGS sequence"/>
</dbReference>
<dbReference type="AlphaFoldDB" id="A0A9P7G2E9"/>
<protein>
    <submittedName>
        <fullName evidence="1">Uncharacterized protein</fullName>
    </submittedName>
</protein>